<keyword evidence="3" id="KW-1185">Reference proteome</keyword>
<dbReference type="EMBL" id="QRMS01000001">
    <property type="protein sequence ID" value="RHJ89160.1"/>
    <property type="molecule type" value="Genomic_DNA"/>
</dbReference>
<evidence type="ECO:0000313" key="2">
    <source>
        <dbReference type="EMBL" id="RHJ89160.1"/>
    </source>
</evidence>
<protein>
    <submittedName>
        <fullName evidence="2">Mor transcription activator family protein</fullName>
    </submittedName>
</protein>
<dbReference type="Proteomes" id="UP000284841">
    <property type="component" value="Unassembled WGS sequence"/>
</dbReference>
<organism evidence="2 3">
    <name type="scientific">Emergencia timonensis</name>
    <dbReference type="NCBI Taxonomy" id="1776384"/>
    <lineage>
        <taxon>Bacteria</taxon>
        <taxon>Bacillati</taxon>
        <taxon>Bacillota</taxon>
        <taxon>Clostridia</taxon>
        <taxon>Peptostreptococcales</taxon>
        <taxon>Anaerovoracaceae</taxon>
        <taxon>Emergencia</taxon>
    </lineage>
</organism>
<reference evidence="2 3" key="1">
    <citation type="submission" date="2018-08" db="EMBL/GenBank/DDBJ databases">
        <title>A genome reference for cultivated species of the human gut microbiota.</title>
        <authorList>
            <person name="Zou Y."/>
            <person name="Xue W."/>
            <person name="Luo G."/>
        </authorList>
    </citation>
    <scope>NUCLEOTIDE SEQUENCE [LARGE SCALE GENOMIC DNA]</scope>
    <source>
        <strain evidence="2 3">AM07-24</strain>
    </source>
</reference>
<dbReference type="STRING" id="1776384.GCA_900086585_02453"/>
<proteinExistence type="predicted"/>
<accession>A0A415E670</accession>
<comment type="caution">
    <text evidence="2">The sequence shown here is derived from an EMBL/GenBank/DDBJ whole genome shotgun (WGS) entry which is preliminary data.</text>
</comment>
<evidence type="ECO:0000313" key="3">
    <source>
        <dbReference type="Proteomes" id="UP000284841"/>
    </source>
</evidence>
<feature type="domain" description="Mor transcription activator" evidence="1">
    <location>
        <begin position="7"/>
        <end position="90"/>
    </location>
</feature>
<dbReference type="InterPro" id="IPR009057">
    <property type="entry name" value="Homeodomain-like_sf"/>
</dbReference>
<dbReference type="InterPro" id="IPR014875">
    <property type="entry name" value="Mor_transcription_activator"/>
</dbReference>
<dbReference type="Pfam" id="PF08765">
    <property type="entry name" value="Mor"/>
    <property type="match status" value="1"/>
</dbReference>
<name>A0A415E670_9FIRM</name>
<dbReference type="RefSeq" id="WP_118333260.1">
    <property type="nucleotide sequence ID" value="NZ_AP025567.1"/>
</dbReference>
<evidence type="ECO:0000259" key="1">
    <source>
        <dbReference type="Pfam" id="PF08765"/>
    </source>
</evidence>
<gene>
    <name evidence="2" type="ORF">DW099_00890</name>
</gene>
<dbReference type="AlphaFoldDB" id="A0A415E670"/>
<dbReference type="SUPFAM" id="SSF46689">
    <property type="entry name" value="Homeodomain-like"/>
    <property type="match status" value="1"/>
</dbReference>
<dbReference type="OrthoDB" id="2200281at2"/>
<dbReference type="Gene3D" id="1.10.10.60">
    <property type="entry name" value="Homeodomain-like"/>
    <property type="match status" value="1"/>
</dbReference>
<sequence>MMNNMKLNTNMENLRDIYKEIAEKTDIDTAHKIYCAFAGVQVCFPKKFYTLEYVKSQIRIQYAAGTSIKELTRRYNYSERWIRKILSEGRLEDAK</sequence>